<dbReference type="Gene3D" id="2.30.30.130">
    <property type="entry name" value="Transposase, Mu, C-terminal"/>
    <property type="match status" value="1"/>
</dbReference>
<proteinExistence type="predicted"/>
<reference evidence="4" key="1">
    <citation type="journal article" date="2017" name="J. Biotechnol.">
        <title>Complete genome sequence of Novosphingobium resinovorum SA1, a versatile xenobiotic-degrading bacterium capable of utilizing sulfanilic acid.</title>
        <authorList>
            <person name="Hegedus B."/>
            <person name="Kos P.B."/>
            <person name="Balint B."/>
            <person name="Maroti G."/>
            <person name="Gan H.M."/>
            <person name="Perei K."/>
            <person name="Rakhely G."/>
        </authorList>
    </citation>
    <scope>NUCLEOTIDE SEQUENCE [LARGE SCALE GENOMIC DNA]</scope>
    <source>
        <strain evidence="4">SA1</strain>
    </source>
</reference>
<dbReference type="InterPro" id="IPR009004">
    <property type="entry name" value="Transposase_Mu_C"/>
</dbReference>
<name>A0A1D8AGU2_9SPHN</name>
<feature type="compositionally biased region" description="Low complexity" evidence="1">
    <location>
        <begin position="526"/>
        <end position="537"/>
    </location>
</feature>
<dbReference type="KEGG" id="nre:BES08_31145"/>
<dbReference type="GO" id="GO:0015074">
    <property type="term" value="P:DNA integration"/>
    <property type="evidence" value="ECO:0007669"/>
    <property type="project" value="InterPro"/>
</dbReference>
<sequence>MIARKPPPSARRSEAALATGTALYPAFRQYVPLDAPLTAQAVVAISTVTGLKERRIRELARRFRDHPVAESLASLPKGPKPGSRRGGPTVLAAIDTLIGEIHLRKAGASMKETARQVRGLLIADNGDYRFEASEVPSERSIERAIAAISDPVRARTMMGSKTRSAHEPHAGEYLSRGFLDLVQMDHTRADVILVDSVQRKELGRPWVTLLIEVRTRCILGFYVSFGDPSIFRCGRAIANAILPKHSLLQALQLDVDYPMHGLFKRLHADHAAAHRAQSFRSACLSHGIDPDVRPRGPAHFGGHIERLIGTMMAKMRLLPGATGANATKRDGYDAGAAAAMTIDEFERWFVRAICLYHAEPHAGLGGCAPAQAWAEEARSQGPLVPLGLDETALVRRFLPWVERTVKAYGIQIGYRRYWHTSLASRIGQKVMVHFDERTIQEVYPEVEGGFVSAAVVGHYPDVSLAEWEAARNERFRAGRAYQDNGARAEAARLIHANRSDVLSATAKTRRAREARKRAEREGTSHTRAPARATAEPASNWLPVAELGEDTWLKRIE</sequence>
<dbReference type="InterPro" id="IPR001584">
    <property type="entry name" value="Integrase_cat-core"/>
</dbReference>
<dbReference type="InterPro" id="IPR015378">
    <property type="entry name" value="Transposase-like_Mu_C"/>
</dbReference>
<evidence type="ECO:0000313" key="3">
    <source>
        <dbReference type="EMBL" id="AOR81345.1"/>
    </source>
</evidence>
<dbReference type="Pfam" id="PF09299">
    <property type="entry name" value="Mu-transpos_C"/>
    <property type="match status" value="1"/>
</dbReference>
<dbReference type="InterPro" id="IPR036397">
    <property type="entry name" value="RNaseH_sf"/>
</dbReference>
<protein>
    <submittedName>
        <fullName evidence="3">Transposase</fullName>
    </submittedName>
</protein>
<dbReference type="OrthoDB" id="5287589at2"/>
<organism evidence="3 4">
    <name type="scientific">Novosphingobium resinovorum</name>
    <dbReference type="NCBI Taxonomy" id="158500"/>
    <lineage>
        <taxon>Bacteria</taxon>
        <taxon>Pseudomonadati</taxon>
        <taxon>Pseudomonadota</taxon>
        <taxon>Alphaproteobacteria</taxon>
        <taxon>Sphingomonadales</taxon>
        <taxon>Sphingomonadaceae</taxon>
        <taxon>Novosphingobium</taxon>
    </lineage>
</organism>
<dbReference type="PROSITE" id="PS50994">
    <property type="entry name" value="INTEGRASE"/>
    <property type="match status" value="1"/>
</dbReference>
<dbReference type="SUPFAM" id="SSF50610">
    <property type="entry name" value="mu transposase, C-terminal domain"/>
    <property type="match status" value="1"/>
</dbReference>
<dbReference type="SUPFAM" id="SSF53098">
    <property type="entry name" value="Ribonuclease H-like"/>
    <property type="match status" value="1"/>
</dbReference>
<feature type="region of interest" description="Disordered" evidence="1">
    <location>
        <begin position="502"/>
        <end position="539"/>
    </location>
</feature>
<evidence type="ECO:0000313" key="4">
    <source>
        <dbReference type="Proteomes" id="UP000094626"/>
    </source>
</evidence>
<gene>
    <name evidence="3" type="ORF">BES08_31145</name>
</gene>
<evidence type="ECO:0000256" key="1">
    <source>
        <dbReference type="SAM" id="MobiDB-lite"/>
    </source>
</evidence>
<keyword evidence="3" id="KW-0614">Plasmid</keyword>
<geneLocation type="plasmid" evidence="3 4">
    <name>pSA3</name>
</geneLocation>
<dbReference type="AlphaFoldDB" id="A0A1D8AGU2"/>
<keyword evidence="4" id="KW-1185">Reference proteome</keyword>
<dbReference type="Proteomes" id="UP000094626">
    <property type="component" value="Plasmid pSA3"/>
</dbReference>
<dbReference type="Gene3D" id="3.30.420.10">
    <property type="entry name" value="Ribonuclease H-like superfamily/Ribonuclease H"/>
    <property type="match status" value="1"/>
</dbReference>
<dbReference type="GO" id="GO:0003676">
    <property type="term" value="F:nucleic acid binding"/>
    <property type="evidence" value="ECO:0007669"/>
    <property type="project" value="InterPro"/>
</dbReference>
<dbReference type="InterPro" id="IPR012337">
    <property type="entry name" value="RNaseH-like_sf"/>
</dbReference>
<accession>A0A1D8AGU2</accession>
<dbReference type="EMBL" id="CP017078">
    <property type="protein sequence ID" value="AOR81345.1"/>
    <property type="molecule type" value="Genomic_DNA"/>
</dbReference>
<evidence type="ECO:0000259" key="2">
    <source>
        <dbReference type="PROSITE" id="PS50994"/>
    </source>
</evidence>
<feature type="domain" description="Integrase catalytic" evidence="2">
    <location>
        <begin position="164"/>
        <end position="377"/>
    </location>
</feature>